<dbReference type="Pfam" id="PF00990">
    <property type="entry name" value="GGDEF"/>
    <property type="match status" value="1"/>
</dbReference>
<protein>
    <submittedName>
        <fullName evidence="4">Diguanylate cyclase (GGDEF) domain-containing protein</fullName>
    </submittedName>
</protein>
<evidence type="ECO:0000313" key="4">
    <source>
        <dbReference type="EMBL" id="SFA50514.1"/>
    </source>
</evidence>
<feature type="domain" description="GGDEF" evidence="3">
    <location>
        <begin position="196"/>
        <end position="317"/>
    </location>
</feature>
<evidence type="ECO:0000256" key="1">
    <source>
        <dbReference type="SAM" id="MobiDB-lite"/>
    </source>
</evidence>
<dbReference type="InterPro" id="IPR043128">
    <property type="entry name" value="Rev_trsase/Diguanyl_cyclase"/>
</dbReference>
<dbReference type="RefSeq" id="WP_068365488.1">
    <property type="nucleotide sequence ID" value="NZ_FOJN01000006.1"/>
</dbReference>
<dbReference type="SMART" id="SM00267">
    <property type="entry name" value="GGDEF"/>
    <property type="match status" value="1"/>
</dbReference>
<accession>A0A1I0TFH0</accession>
<dbReference type="NCBIfam" id="TIGR00254">
    <property type="entry name" value="GGDEF"/>
    <property type="match status" value="1"/>
</dbReference>
<feature type="transmembrane region" description="Helical" evidence="2">
    <location>
        <begin position="37"/>
        <end position="57"/>
    </location>
</feature>
<organism evidence="4 5">
    <name type="scientific">Rhodococcoides kroppenstedtii</name>
    <dbReference type="NCBI Taxonomy" id="293050"/>
    <lineage>
        <taxon>Bacteria</taxon>
        <taxon>Bacillati</taxon>
        <taxon>Actinomycetota</taxon>
        <taxon>Actinomycetes</taxon>
        <taxon>Mycobacteriales</taxon>
        <taxon>Nocardiaceae</taxon>
        <taxon>Rhodococcoides</taxon>
    </lineage>
</organism>
<dbReference type="GO" id="GO:0043709">
    <property type="term" value="P:cell adhesion involved in single-species biofilm formation"/>
    <property type="evidence" value="ECO:0007669"/>
    <property type="project" value="TreeGrafter"/>
</dbReference>
<feature type="transmembrane region" description="Helical" evidence="2">
    <location>
        <begin position="115"/>
        <end position="132"/>
    </location>
</feature>
<dbReference type="InterPro" id="IPR050469">
    <property type="entry name" value="Diguanylate_Cyclase"/>
</dbReference>
<dbReference type="PANTHER" id="PTHR45138">
    <property type="entry name" value="REGULATORY COMPONENTS OF SENSORY TRANSDUCTION SYSTEM"/>
    <property type="match status" value="1"/>
</dbReference>
<dbReference type="InterPro" id="IPR029787">
    <property type="entry name" value="Nucleotide_cyclase"/>
</dbReference>
<dbReference type="GO" id="GO:1902201">
    <property type="term" value="P:negative regulation of bacterial-type flagellum-dependent cell motility"/>
    <property type="evidence" value="ECO:0007669"/>
    <property type="project" value="TreeGrafter"/>
</dbReference>
<dbReference type="SUPFAM" id="SSF55073">
    <property type="entry name" value="Nucleotide cyclase"/>
    <property type="match status" value="1"/>
</dbReference>
<feature type="transmembrane region" description="Helical" evidence="2">
    <location>
        <begin position="138"/>
        <end position="156"/>
    </location>
</feature>
<reference evidence="4 5" key="1">
    <citation type="submission" date="2016-10" db="EMBL/GenBank/DDBJ databases">
        <authorList>
            <person name="de Groot N.N."/>
        </authorList>
    </citation>
    <scope>NUCLEOTIDE SEQUENCE [LARGE SCALE GENOMIC DNA]</scope>
    <source>
        <strain evidence="4 5">DSM 44908</strain>
    </source>
</reference>
<dbReference type="PANTHER" id="PTHR45138:SF24">
    <property type="entry name" value="DIGUANYLATE CYCLASE DGCC-RELATED"/>
    <property type="match status" value="1"/>
</dbReference>
<sequence>MNTARRLEASTALVAYLGLTSILFVAGAVAFSGTTSGTVVMIVVGVAQSVAAALVHFGPHPTPTRTLGIATGVAVGGLWAVFLTSDGAVAYLLLTQAAMLLAMQLTGYWSERGGWVWVVVLLAGCVVAAALSPSTMPAVAYLLTALGIVAAAEFFGNHSRRMRHSANRDPLTGLLNRQGLEARVEKLLPTYAARGLPVSMAVLDLDNFKTVNDRYGHIAGDVLLERVAASWRARLRKGDVLGRLGGDEFVLFMPGTTEHDAAALLDELRLAHSAEWSVGLVCMPTVRRWSEIYRAADAELYRAKRARGADRTDRPVPRAVVEDAGAPLDVTRRPLS</sequence>
<dbReference type="GO" id="GO:0005886">
    <property type="term" value="C:plasma membrane"/>
    <property type="evidence" value="ECO:0007669"/>
    <property type="project" value="TreeGrafter"/>
</dbReference>
<dbReference type="EMBL" id="FOJN01000006">
    <property type="protein sequence ID" value="SFA50514.1"/>
    <property type="molecule type" value="Genomic_DNA"/>
</dbReference>
<evidence type="ECO:0000259" key="3">
    <source>
        <dbReference type="PROSITE" id="PS50887"/>
    </source>
</evidence>
<feature type="transmembrane region" description="Helical" evidence="2">
    <location>
        <begin position="64"/>
        <end position="82"/>
    </location>
</feature>
<keyword evidence="2" id="KW-1133">Transmembrane helix</keyword>
<dbReference type="AlphaFoldDB" id="A0A1I0TFH0"/>
<dbReference type="Gene3D" id="3.30.70.270">
    <property type="match status" value="1"/>
</dbReference>
<gene>
    <name evidence="4" type="ORF">SAMN05444374_10669</name>
</gene>
<feature type="compositionally biased region" description="Basic and acidic residues" evidence="1">
    <location>
        <begin position="307"/>
        <end position="316"/>
    </location>
</feature>
<feature type="transmembrane region" description="Helical" evidence="2">
    <location>
        <begin position="12"/>
        <end position="31"/>
    </location>
</feature>
<keyword evidence="2" id="KW-0472">Membrane</keyword>
<dbReference type="GO" id="GO:0052621">
    <property type="term" value="F:diguanylate cyclase activity"/>
    <property type="evidence" value="ECO:0007669"/>
    <property type="project" value="TreeGrafter"/>
</dbReference>
<dbReference type="Proteomes" id="UP000182054">
    <property type="component" value="Unassembled WGS sequence"/>
</dbReference>
<name>A0A1I0TFH0_9NOCA</name>
<keyword evidence="2" id="KW-0812">Transmembrane</keyword>
<dbReference type="GeneID" id="85485789"/>
<feature type="transmembrane region" description="Helical" evidence="2">
    <location>
        <begin position="88"/>
        <end position="108"/>
    </location>
</feature>
<dbReference type="InterPro" id="IPR000160">
    <property type="entry name" value="GGDEF_dom"/>
</dbReference>
<evidence type="ECO:0000313" key="5">
    <source>
        <dbReference type="Proteomes" id="UP000182054"/>
    </source>
</evidence>
<dbReference type="PROSITE" id="PS50887">
    <property type="entry name" value="GGDEF"/>
    <property type="match status" value="1"/>
</dbReference>
<proteinExistence type="predicted"/>
<dbReference type="CDD" id="cd01949">
    <property type="entry name" value="GGDEF"/>
    <property type="match status" value="1"/>
</dbReference>
<feature type="region of interest" description="Disordered" evidence="1">
    <location>
        <begin position="307"/>
        <end position="336"/>
    </location>
</feature>
<evidence type="ECO:0000256" key="2">
    <source>
        <dbReference type="SAM" id="Phobius"/>
    </source>
</evidence>